<organism evidence="1 2">
    <name type="scientific">Luteimonas yindakuii</name>
    <dbReference type="NCBI Taxonomy" id="2565782"/>
    <lineage>
        <taxon>Bacteria</taxon>
        <taxon>Pseudomonadati</taxon>
        <taxon>Pseudomonadota</taxon>
        <taxon>Gammaproteobacteria</taxon>
        <taxon>Lysobacterales</taxon>
        <taxon>Lysobacteraceae</taxon>
        <taxon>Luteimonas</taxon>
    </lineage>
</organism>
<dbReference type="Pfam" id="PF12787">
    <property type="entry name" value="EcsC"/>
    <property type="match status" value="1"/>
</dbReference>
<gene>
    <name evidence="1" type="ORF">E4582_01700</name>
</gene>
<evidence type="ECO:0000313" key="1">
    <source>
        <dbReference type="EMBL" id="TKS55235.1"/>
    </source>
</evidence>
<dbReference type="Proteomes" id="UP000298681">
    <property type="component" value="Unassembled WGS sequence"/>
</dbReference>
<evidence type="ECO:0000313" key="2">
    <source>
        <dbReference type="Proteomes" id="UP000298681"/>
    </source>
</evidence>
<name>A0A4Z1R9F0_9GAMM</name>
<sequence>MSPQDLATLAEAREQLESPGIAAQLANLVGAPVEYLLAYKLPRGATRVINTAVRMALRQSLRVATATLRNGQQPGPARERMHTVAVAATGAAGGAFGLVGLVAELPLTTTLILRSVAEIARSEGERLDDPETMLACYEVLTMGGSSATDDGAESGYFAARAVLAQQVVAATEYVAAHGLMSSGAPAMVQLMSTVASRFSIRISHKVAAQSVPVIGAATGATLNTLFMRHFQRAAHGHFSVRRLERKYGPETVRKAYEQLAVADRRNGRRSPASTA</sequence>
<protein>
    <submittedName>
        <fullName evidence="1">EcsC family protein</fullName>
    </submittedName>
</protein>
<keyword evidence="2" id="KW-1185">Reference proteome</keyword>
<proteinExistence type="predicted"/>
<reference evidence="1 2" key="1">
    <citation type="submission" date="2019-01" db="EMBL/GenBank/DDBJ databases">
        <authorList>
            <person name="Zhang S."/>
        </authorList>
    </citation>
    <scope>NUCLEOTIDE SEQUENCE [LARGE SCALE GENOMIC DNA]</scope>
    <source>
        <strain evidence="1 2">1626</strain>
    </source>
</reference>
<comment type="caution">
    <text evidence="1">The sequence shown here is derived from an EMBL/GenBank/DDBJ whole genome shotgun (WGS) entry which is preliminary data.</text>
</comment>
<dbReference type="EMBL" id="SPUH01000001">
    <property type="protein sequence ID" value="TKS55235.1"/>
    <property type="molecule type" value="Genomic_DNA"/>
</dbReference>
<dbReference type="AlphaFoldDB" id="A0A4Z1R9F0"/>
<accession>A0A4Z1R9F0</accession>
<dbReference type="PANTHER" id="PTHR41260:SF1">
    <property type="entry name" value="PROTEIN ECSC"/>
    <property type="match status" value="1"/>
</dbReference>
<dbReference type="InterPro" id="IPR024787">
    <property type="entry name" value="EcsC"/>
</dbReference>
<dbReference type="PANTHER" id="PTHR41260">
    <property type="entry name" value="PROTEIN ECSC"/>
    <property type="match status" value="1"/>
</dbReference>